<name>A0A0D9YC01_9ORYZ</name>
<feature type="compositionally biased region" description="Basic and acidic residues" evidence="1">
    <location>
        <begin position="109"/>
        <end position="129"/>
    </location>
</feature>
<feature type="compositionally biased region" description="Polar residues" evidence="1">
    <location>
        <begin position="267"/>
        <end position="279"/>
    </location>
</feature>
<protein>
    <submittedName>
        <fullName evidence="2">Uncharacterized protein</fullName>
    </submittedName>
</protein>
<accession>A0A0D9YC01</accession>
<feature type="region of interest" description="Disordered" evidence="1">
    <location>
        <begin position="240"/>
        <end position="279"/>
    </location>
</feature>
<evidence type="ECO:0000256" key="1">
    <source>
        <dbReference type="SAM" id="MobiDB-lite"/>
    </source>
</evidence>
<evidence type="ECO:0000313" key="3">
    <source>
        <dbReference type="Proteomes" id="UP000026961"/>
    </source>
</evidence>
<dbReference type="Proteomes" id="UP000026961">
    <property type="component" value="Chromosome 1"/>
</dbReference>
<feature type="region of interest" description="Disordered" evidence="1">
    <location>
        <begin position="209"/>
        <end position="228"/>
    </location>
</feature>
<dbReference type="Gramene" id="OGLUM01G27280.1">
    <property type="protein sequence ID" value="OGLUM01G27280.1"/>
    <property type="gene ID" value="OGLUM01G27280"/>
</dbReference>
<sequence length="279" mass="30161">MLSAILASSNAKFWPTQIRGPQLKGTNAGESLDALETPSANLSGLNSPTSSPHTSGSWWMHAIGNANVTPGGYVTPPSSVSSMVVSHLQLLEMEGVVHYPPGRERKRSRGDVVRQRRHGRGEGGGEQPRELLQVAGREAVVGAAEAQGPQRPAQPPRAEPEPVESPPRPPQRRQCAERVEQQAPWMQRRERDPLSPLARACPHACTHATPSLHPCSQDEQRSSPLAFPAGLARKADLHEQSQAPMAMQATKHGWPAPTHAGQAWCKQPNTPTLDTSTQH</sequence>
<reference evidence="2" key="2">
    <citation type="submission" date="2015-04" db="UniProtKB">
        <authorList>
            <consortium name="EnsemblPlants"/>
        </authorList>
    </citation>
    <scope>IDENTIFICATION</scope>
</reference>
<feature type="compositionally biased region" description="Low complexity" evidence="1">
    <location>
        <begin position="142"/>
        <end position="151"/>
    </location>
</feature>
<dbReference type="EnsemblPlants" id="OGLUM01G27280.1">
    <property type="protein sequence ID" value="OGLUM01G27280.1"/>
    <property type="gene ID" value="OGLUM01G27280"/>
</dbReference>
<feature type="compositionally biased region" description="Pro residues" evidence="1">
    <location>
        <begin position="152"/>
        <end position="169"/>
    </location>
</feature>
<evidence type="ECO:0000313" key="2">
    <source>
        <dbReference type="EnsemblPlants" id="OGLUM01G27280.1"/>
    </source>
</evidence>
<feature type="region of interest" description="Disordered" evidence="1">
    <location>
        <begin position="99"/>
        <end position="130"/>
    </location>
</feature>
<reference evidence="2" key="3">
    <citation type="submission" date="2018-05" db="EMBL/GenBank/DDBJ databases">
        <title>OgluRS3 (Oryza glumaepatula Reference Sequence Version 3).</title>
        <authorList>
            <person name="Zhang J."/>
            <person name="Kudrna D."/>
            <person name="Lee S."/>
            <person name="Talag J."/>
            <person name="Welchert J."/>
            <person name="Wing R.A."/>
        </authorList>
    </citation>
    <scope>NUCLEOTIDE SEQUENCE [LARGE SCALE GENOMIC DNA]</scope>
</reference>
<feature type="region of interest" description="Disordered" evidence="1">
    <location>
        <begin position="142"/>
        <end position="190"/>
    </location>
</feature>
<organism evidence="2">
    <name type="scientific">Oryza glumipatula</name>
    <dbReference type="NCBI Taxonomy" id="40148"/>
    <lineage>
        <taxon>Eukaryota</taxon>
        <taxon>Viridiplantae</taxon>
        <taxon>Streptophyta</taxon>
        <taxon>Embryophyta</taxon>
        <taxon>Tracheophyta</taxon>
        <taxon>Spermatophyta</taxon>
        <taxon>Magnoliopsida</taxon>
        <taxon>Liliopsida</taxon>
        <taxon>Poales</taxon>
        <taxon>Poaceae</taxon>
        <taxon>BOP clade</taxon>
        <taxon>Oryzoideae</taxon>
        <taxon>Oryzeae</taxon>
        <taxon>Oryzinae</taxon>
        <taxon>Oryza</taxon>
    </lineage>
</organism>
<keyword evidence="3" id="KW-1185">Reference proteome</keyword>
<dbReference type="AlphaFoldDB" id="A0A0D9YC01"/>
<proteinExistence type="predicted"/>
<reference evidence="2" key="1">
    <citation type="submission" date="2013-08" db="EMBL/GenBank/DDBJ databases">
        <title>Oryza genome evolution.</title>
        <authorList>
            <person name="Wing R.A."/>
            <person name="Panaud O."/>
            <person name="Oliveira A.C."/>
        </authorList>
    </citation>
    <scope>NUCLEOTIDE SEQUENCE</scope>
</reference>
<dbReference type="HOGENOM" id="CLU_998815_0_0_1"/>